<accession>A0A225UEQ6</accession>
<name>A0A225UEQ6_9STRA</name>
<sequence>MQDSAWMDKRVRKDYVENLLECDIILANAGVVPLPPNSTAVCQLLNVGITGPLG</sequence>
<evidence type="ECO:0000313" key="1">
    <source>
        <dbReference type="EMBL" id="OWY91545.1"/>
    </source>
</evidence>
<organism evidence="1 2">
    <name type="scientific">Phytophthora megakarya</name>
    <dbReference type="NCBI Taxonomy" id="4795"/>
    <lineage>
        <taxon>Eukaryota</taxon>
        <taxon>Sar</taxon>
        <taxon>Stramenopiles</taxon>
        <taxon>Oomycota</taxon>
        <taxon>Peronosporomycetes</taxon>
        <taxon>Peronosporales</taxon>
        <taxon>Peronosporaceae</taxon>
        <taxon>Phytophthora</taxon>
    </lineage>
</organism>
<proteinExistence type="predicted"/>
<dbReference type="Proteomes" id="UP000198211">
    <property type="component" value="Unassembled WGS sequence"/>
</dbReference>
<protein>
    <submittedName>
        <fullName evidence="1">Uncharacterized protein</fullName>
    </submittedName>
</protein>
<reference evidence="2" key="1">
    <citation type="submission" date="2017-03" db="EMBL/GenBank/DDBJ databases">
        <title>Phytopthora megakarya and P. palmivora, two closely related causual agents of cacao black pod achieved similar genome size and gene model numbers by different mechanisms.</title>
        <authorList>
            <person name="Ali S."/>
            <person name="Shao J."/>
            <person name="Larry D.J."/>
            <person name="Kronmiller B."/>
            <person name="Shen D."/>
            <person name="Strem M.D."/>
            <person name="Melnick R.L."/>
            <person name="Guiltinan M.J."/>
            <person name="Tyler B.M."/>
            <person name="Meinhardt L.W."/>
            <person name="Bailey B.A."/>
        </authorList>
    </citation>
    <scope>NUCLEOTIDE SEQUENCE [LARGE SCALE GENOMIC DNA]</scope>
    <source>
        <strain evidence="2">zdho120</strain>
    </source>
</reference>
<keyword evidence="2" id="KW-1185">Reference proteome</keyword>
<evidence type="ECO:0000313" key="2">
    <source>
        <dbReference type="Proteomes" id="UP000198211"/>
    </source>
</evidence>
<gene>
    <name evidence="1" type="ORF">PHMEG_00039831</name>
</gene>
<comment type="caution">
    <text evidence="1">The sequence shown here is derived from an EMBL/GenBank/DDBJ whole genome shotgun (WGS) entry which is preliminary data.</text>
</comment>
<dbReference type="AlphaFoldDB" id="A0A225UEQ6"/>
<dbReference type="EMBL" id="NBNE01019984">
    <property type="protein sequence ID" value="OWY91545.1"/>
    <property type="molecule type" value="Genomic_DNA"/>
</dbReference>